<keyword evidence="6 12" id="KW-0812">Transmembrane</keyword>
<dbReference type="InterPro" id="IPR006153">
    <property type="entry name" value="Cation/H_exchanger_TM"/>
</dbReference>
<evidence type="ECO:0000256" key="9">
    <source>
        <dbReference type="ARBA" id="ARBA00023065"/>
    </source>
</evidence>
<accession>A0ABV8CNH8</accession>
<dbReference type="Pfam" id="PF00999">
    <property type="entry name" value="Na_H_Exchanger"/>
    <property type="match status" value="1"/>
</dbReference>
<evidence type="ECO:0000256" key="10">
    <source>
        <dbReference type="ARBA" id="ARBA00023136"/>
    </source>
</evidence>
<evidence type="ECO:0000256" key="1">
    <source>
        <dbReference type="ARBA" id="ARBA00004141"/>
    </source>
</evidence>
<feature type="transmembrane region" description="Helical" evidence="12">
    <location>
        <begin position="55"/>
        <end position="74"/>
    </location>
</feature>
<protein>
    <submittedName>
        <fullName evidence="14">Monovalent cation:proton antiporter-2 (CPA2) family protein</fullName>
    </submittedName>
</protein>
<dbReference type="Gene3D" id="3.40.50.720">
    <property type="entry name" value="NAD(P)-binding Rossmann-like Domain"/>
    <property type="match status" value="1"/>
</dbReference>
<dbReference type="InterPro" id="IPR004771">
    <property type="entry name" value="K/H_exchanger"/>
</dbReference>
<evidence type="ECO:0000313" key="14">
    <source>
        <dbReference type="EMBL" id="MFC3913371.1"/>
    </source>
</evidence>
<proteinExistence type="inferred from homology"/>
<sequence>MTNALLLDAFIFLTAAVISVPVAKRLGLGSVLGYLIAGIIIGPYLLNVVGKTEDVMHVAEFGVVLMLFLIGLELKPALLWQLKGPILGLGASQVALTTAALAILGLIFGLSWQQALTAGMILALSSTAIVLQSLTERRQLKTESGQASFAVLLFQDIAVIPMLALIPLLAPMGDAASTGPSLGGWQDGLLIAGVICAIILGGHYLMRPVFRFIAQSGLREIFVAAALLLVILIALAMEHVGLSPALGTFLAGVVLAESEYRHELEANIEPFKGLLLGLFFISVGAGINFTLLTQQPGMVLGLLLLLTVAKFLVLQGLGGVSRMHAAHRWTFALALAQGSEFAFVLLTLAYKGQLFNAEMVALLTLVVALSMALTPVLLIINQRLVQTRVQQQEEEREADTIDAQDNPVIIVGFGRFGQIVGRLLHAHGIGTTVLDNDAGHIEVLRKYGYKVFYGDADRLDLLYAAGAHQAKLLVVAVGNPAKSLAVCELAQKHFPQIKLLARAIDRPHAHQLLQIGVDLVYRETVGSAVDLGVCALKELGVRANQAWRAGQTFKQHDEKLLREQTAFIDDENMYITKSVQYRHILAEMLKANQDDKRSELMSAWENQTDIDNGNENPEEEAPRPFFASQIRDTPTRGEK</sequence>
<keyword evidence="5" id="KW-0633">Potassium transport</keyword>
<feature type="transmembrane region" description="Helical" evidence="12">
    <location>
        <begin position="86"/>
        <end position="109"/>
    </location>
</feature>
<dbReference type="InterPro" id="IPR036291">
    <property type="entry name" value="NAD(P)-bd_dom_sf"/>
</dbReference>
<keyword evidence="7" id="KW-0630">Potassium</keyword>
<feature type="transmembrane region" description="Helical" evidence="12">
    <location>
        <begin position="115"/>
        <end position="135"/>
    </location>
</feature>
<dbReference type="Proteomes" id="UP001595692">
    <property type="component" value="Unassembled WGS sequence"/>
</dbReference>
<dbReference type="RefSeq" id="WP_377151668.1">
    <property type="nucleotide sequence ID" value="NZ_JBHSAF010000007.1"/>
</dbReference>
<keyword evidence="8 12" id="KW-1133">Transmembrane helix</keyword>
<dbReference type="InterPro" id="IPR003148">
    <property type="entry name" value="RCK_N"/>
</dbReference>
<evidence type="ECO:0000256" key="8">
    <source>
        <dbReference type="ARBA" id="ARBA00022989"/>
    </source>
</evidence>
<dbReference type="Pfam" id="PF02254">
    <property type="entry name" value="TrkA_N"/>
    <property type="match status" value="1"/>
</dbReference>
<keyword evidence="9" id="KW-0406">Ion transport</keyword>
<feature type="transmembrane region" description="Helical" evidence="12">
    <location>
        <begin position="189"/>
        <end position="206"/>
    </location>
</feature>
<evidence type="ECO:0000256" key="4">
    <source>
        <dbReference type="ARBA" id="ARBA00022449"/>
    </source>
</evidence>
<feature type="transmembrane region" description="Helical" evidence="12">
    <location>
        <begin position="6"/>
        <end position="24"/>
    </location>
</feature>
<evidence type="ECO:0000259" key="13">
    <source>
        <dbReference type="PROSITE" id="PS51201"/>
    </source>
</evidence>
<evidence type="ECO:0000256" key="2">
    <source>
        <dbReference type="ARBA" id="ARBA00005551"/>
    </source>
</evidence>
<keyword evidence="15" id="KW-1185">Reference proteome</keyword>
<evidence type="ECO:0000256" key="3">
    <source>
        <dbReference type="ARBA" id="ARBA00022448"/>
    </source>
</evidence>
<evidence type="ECO:0000256" key="11">
    <source>
        <dbReference type="SAM" id="MobiDB-lite"/>
    </source>
</evidence>
<feature type="transmembrane region" description="Helical" evidence="12">
    <location>
        <begin position="360"/>
        <end position="380"/>
    </location>
</feature>
<dbReference type="EMBL" id="JBHSAF010000007">
    <property type="protein sequence ID" value="MFC3913371.1"/>
    <property type="molecule type" value="Genomic_DNA"/>
</dbReference>
<name>A0ABV8CNH8_9GAMM</name>
<evidence type="ECO:0000256" key="6">
    <source>
        <dbReference type="ARBA" id="ARBA00022692"/>
    </source>
</evidence>
<evidence type="ECO:0000256" key="7">
    <source>
        <dbReference type="ARBA" id="ARBA00022958"/>
    </source>
</evidence>
<feature type="transmembrane region" description="Helical" evidence="12">
    <location>
        <begin position="298"/>
        <end position="317"/>
    </location>
</feature>
<keyword evidence="4" id="KW-0050">Antiport</keyword>
<gene>
    <name evidence="14" type="ORF">ACFOSS_07840</name>
</gene>
<feature type="transmembrane region" description="Helical" evidence="12">
    <location>
        <begin position="218"/>
        <end position="236"/>
    </location>
</feature>
<comment type="similarity">
    <text evidence="2">Belongs to the monovalent cation:proton antiporter 2 (CPA2) transporter (TC 2.A.37) family.</text>
</comment>
<dbReference type="Gene3D" id="1.20.1530.20">
    <property type="match status" value="1"/>
</dbReference>
<feature type="transmembrane region" description="Helical" evidence="12">
    <location>
        <begin position="329"/>
        <end position="348"/>
    </location>
</feature>
<dbReference type="PROSITE" id="PS51201">
    <property type="entry name" value="RCK_N"/>
    <property type="match status" value="1"/>
</dbReference>
<evidence type="ECO:0000256" key="5">
    <source>
        <dbReference type="ARBA" id="ARBA00022538"/>
    </source>
</evidence>
<evidence type="ECO:0000313" key="15">
    <source>
        <dbReference type="Proteomes" id="UP001595692"/>
    </source>
</evidence>
<dbReference type="PANTHER" id="PTHR46157">
    <property type="entry name" value="K(+) EFFLUX ANTIPORTER 3, CHLOROPLASTIC"/>
    <property type="match status" value="1"/>
</dbReference>
<feature type="transmembrane region" description="Helical" evidence="12">
    <location>
        <begin position="273"/>
        <end position="292"/>
    </location>
</feature>
<keyword evidence="10 12" id="KW-0472">Membrane</keyword>
<organism evidence="14 15">
    <name type="scientific">Pseudaeromonas sharmana</name>
    <dbReference type="NCBI Taxonomy" id="328412"/>
    <lineage>
        <taxon>Bacteria</taxon>
        <taxon>Pseudomonadati</taxon>
        <taxon>Pseudomonadota</taxon>
        <taxon>Gammaproteobacteria</taxon>
        <taxon>Aeromonadales</taxon>
        <taxon>Aeromonadaceae</taxon>
        <taxon>Pseudaeromonas</taxon>
    </lineage>
</organism>
<feature type="domain" description="RCK N-terminal" evidence="13">
    <location>
        <begin position="405"/>
        <end position="526"/>
    </location>
</feature>
<comment type="subcellular location">
    <subcellularLocation>
        <location evidence="1">Membrane</location>
        <topology evidence="1">Multi-pass membrane protein</topology>
    </subcellularLocation>
</comment>
<evidence type="ECO:0000256" key="12">
    <source>
        <dbReference type="SAM" id="Phobius"/>
    </source>
</evidence>
<feature type="region of interest" description="Disordered" evidence="11">
    <location>
        <begin position="599"/>
        <end position="639"/>
    </location>
</feature>
<feature type="transmembrane region" description="Helical" evidence="12">
    <location>
        <begin position="242"/>
        <end position="261"/>
    </location>
</feature>
<reference evidence="15" key="1">
    <citation type="journal article" date="2019" name="Int. J. Syst. Evol. Microbiol.">
        <title>The Global Catalogue of Microorganisms (GCM) 10K type strain sequencing project: providing services to taxonomists for standard genome sequencing and annotation.</title>
        <authorList>
            <consortium name="The Broad Institute Genomics Platform"/>
            <consortium name="The Broad Institute Genome Sequencing Center for Infectious Disease"/>
            <person name="Wu L."/>
            <person name="Ma J."/>
        </authorList>
    </citation>
    <scope>NUCLEOTIDE SEQUENCE [LARGE SCALE GENOMIC DNA]</scope>
    <source>
        <strain evidence="15">CCUG 54939</strain>
    </source>
</reference>
<dbReference type="SUPFAM" id="SSF51735">
    <property type="entry name" value="NAD(P)-binding Rossmann-fold domains"/>
    <property type="match status" value="1"/>
</dbReference>
<keyword evidence="3" id="KW-0813">Transport</keyword>
<feature type="transmembrane region" description="Helical" evidence="12">
    <location>
        <begin position="147"/>
        <end position="169"/>
    </location>
</feature>
<dbReference type="InterPro" id="IPR038770">
    <property type="entry name" value="Na+/solute_symporter_sf"/>
</dbReference>
<comment type="caution">
    <text evidence="14">The sequence shown here is derived from an EMBL/GenBank/DDBJ whole genome shotgun (WGS) entry which is preliminary data.</text>
</comment>
<dbReference type="PANTHER" id="PTHR46157:SF4">
    <property type="entry name" value="K(+) EFFLUX ANTIPORTER 3, CHLOROPLASTIC"/>
    <property type="match status" value="1"/>
</dbReference>
<feature type="transmembrane region" description="Helical" evidence="12">
    <location>
        <begin position="31"/>
        <end position="49"/>
    </location>
</feature>
<dbReference type="NCBIfam" id="TIGR00932">
    <property type="entry name" value="2a37"/>
    <property type="match status" value="1"/>
</dbReference>
<feature type="compositionally biased region" description="Polar residues" evidence="11">
    <location>
        <begin position="604"/>
        <end position="615"/>
    </location>
</feature>